<gene>
    <name evidence="10" type="ORF">UFOPK2648_00188</name>
    <name evidence="11" type="ORF">UFOPK2824_00730</name>
    <name evidence="12" type="ORF">UFOPK3037_00246</name>
    <name evidence="13" type="ORF">UFOPK3278_00416</name>
    <name evidence="8" type="ORF">UFOPK3406_00126</name>
    <name evidence="9" type="ORF">UFOPK3925_00761</name>
    <name evidence="14" type="ORF">UFOPK4097_00397</name>
    <name evidence="15" type="ORF">UFOPK4301_00088</name>
</gene>
<dbReference type="GO" id="GO:0051287">
    <property type="term" value="F:NAD binding"/>
    <property type="evidence" value="ECO:0007669"/>
    <property type="project" value="InterPro"/>
</dbReference>
<dbReference type="SUPFAM" id="SSF52413">
    <property type="entry name" value="UDP-glucose/GDP-mannose dehydrogenase C-terminal domain"/>
    <property type="match status" value="1"/>
</dbReference>
<protein>
    <recommendedName>
        <fullName evidence="3">UDP-glucose 6-dehydrogenase</fullName>
        <ecNumber evidence="3">1.1.1.22</ecNumber>
    </recommendedName>
</protein>
<dbReference type="PIRSF" id="PIRSF500134">
    <property type="entry name" value="UDPglc_DH_bac"/>
    <property type="match status" value="1"/>
</dbReference>
<proteinExistence type="inferred from homology"/>
<dbReference type="NCBIfam" id="TIGR03026">
    <property type="entry name" value="NDP-sugDHase"/>
    <property type="match status" value="1"/>
</dbReference>
<keyword evidence="4" id="KW-0560">Oxidoreductase</keyword>
<evidence type="ECO:0000313" key="8">
    <source>
        <dbReference type="EMBL" id="CAB4330437.1"/>
    </source>
</evidence>
<dbReference type="InterPro" id="IPR014027">
    <property type="entry name" value="UDP-Glc/GDP-Man_DH_C"/>
</dbReference>
<dbReference type="EMBL" id="CAESAD010000004">
    <property type="protein sequence ID" value="CAB4338350.1"/>
    <property type="molecule type" value="Genomic_DNA"/>
</dbReference>
<evidence type="ECO:0000256" key="5">
    <source>
        <dbReference type="ARBA" id="ARBA00023027"/>
    </source>
</evidence>
<dbReference type="PANTHER" id="PTHR43750:SF3">
    <property type="entry name" value="UDP-GLUCOSE 6-DEHYDROGENASE TUAD"/>
    <property type="match status" value="1"/>
</dbReference>
<comment type="catalytic activity">
    <reaction evidence="6">
        <text>UDP-alpha-D-glucose + 2 NAD(+) + H2O = UDP-alpha-D-glucuronate + 2 NADH + 3 H(+)</text>
        <dbReference type="Rhea" id="RHEA:23596"/>
        <dbReference type="ChEBI" id="CHEBI:15377"/>
        <dbReference type="ChEBI" id="CHEBI:15378"/>
        <dbReference type="ChEBI" id="CHEBI:57540"/>
        <dbReference type="ChEBI" id="CHEBI:57945"/>
        <dbReference type="ChEBI" id="CHEBI:58052"/>
        <dbReference type="ChEBI" id="CHEBI:58885"/>
        <dbReference type="EC" id="1.1.1.22"/>
    </reaction>
</comment>
<comment type="pathway">
    <text evidence="1">Nucleotide-sugar biosynthesis; UDP-alpha-D-glucuronate biosynthesis; UDP-alpha-D-glucuronate from UDP-alpha-D-glucose: step 1/1.</text>
</comment>
<dbReference type="EMBL" id="CAESAI010000002">
    <property type="protein sequence ID" value="CAB4330437.1"/>
    <property type="molecule type" value="Genomic_DNA"/>
</dbReference>
<reference evidence="13" key="1">
    <citation type="submission" date="2020-05" db="EMBL/GenBank/DDBJ databases">
        <authorList>
            <person name="Chiriac C."/>
            <person name="Salcher M."/>
            <person name="Ghai R."/>
            <person name="Kavagutti S V."/>
        </authorList>
    </citation>
    <scope>NUCLEOTIDE SEQUENCE</scope>
</reference>
<evidence type="ECO:0000313" key="11">
    <source>
        <dbReference type="EMBL" id="CAB4751592.1"/>
    </source>
</evidence>
<evidence type="ECO:0000256" key="1">
    <source>
        <dbReference type="ARBA" id="ARBA00004701"/>
    </source>
</evidence>
<dbReference type="InterPro" id="IPR001732">
    <property type="entry name" value="UDP-Glc/GDP-Man_DH_N"/>
</dbReference>
<dbReference type="EMBL" id="CAEZYC010000004">
    <property type="protein sequence ID" value="CAB4698563.1"/>
    <property type="molecule type" value="Genomic_DNA"/>
</dbReference>
<organism evidence="13">
    <name type="scientific">freshwater metagenome</name>
    <dbReference type="NCBI Taxonomy" id="449393"/>
    <lineage>
        <taxon>unclassified sequences</taxon>
        <taxon>metagenomes</taxon>
        <taxon>ecological metagenomes</taxon>
    </lineage>
</organism>
<evidence type="ECO:0000256" key="6">
    <source>
        <dbReference type="ARBA" id="ARBA00047473"/>
    </source>
</evidence>
<evidence type="ECO:0000313" key="15">
    <source>
        <dbReference type="EMBL" id="CAB5044142.1"/>
    </source>
</evidence>
<dbReference type="InterPro" id="IPR008927">
    <property type="entry name" value="6-PGluconate_DH-like_C_sf"/>
</dbReference>
<dbReference type="PIRSF" id="PIRSF000124">
    <property type="entry name" value="UDPglc_GDPman_dh"/>
    <property type="match status" value="1"/>
</dbReference>
<dbReference type="UniPathway" id="UPA00038">
    <property type="reaction ID" value="UER00491"/>
</dbReference>
<evidence type="ECO:0000313" key="12">
    <source>
        <dbReference type="EMBL" id="CAB4795344.1"/>
    </source>
</evidence>
<dbReference type="GO" id="GO:0003979">
    <property type="term" value="F:UDP-glucose 6-dehydrogenase activity"/>
    <property type="evidence" value="ECO:0007669"/>
    <property type="project" value="UniProtKB-EC"/>
</dbReference>
<feature type="domain" description="UDP-glucose/GDP-mannose dehydrogenase C-terminal" evidence="7">
    <location>
        <begin position="310"/>
        <end position="408"/>
    </location>
</feature>
<evidence type="ECO:0000256" key="3">
    <source>
        <dbReference type="ARBA" id="ARBA00012954"/>
    </source>
</evidence>
<evidence type="ECO:0000313" key="9">
    <source>
        <dbReference type="EMBL" id="CAB4338350.1"/>
    </source>
</evidence>
<dbReference type="SUPFAM" id="SSF51735">
    <property type="entry name" value="NAD(P)-binding Rossmann-fold domains"/>
    <property type="match status" value="1"/>
</dbReference>
<dbReference type="InterPro" id="IPR036291">
    <property type="entry name" value="NAD(P)-bd_dom_sf"/>
</dbReference>
<dbReference type="EC" id="1.1.1.22" evidence="3"/>
<dbReference type="Pfam" id="PF00984">
    <property type="entry name" value="UDPG_MGDP_dh"/>
    <property type="match status" value="1"/>
</dbReference>
<comment type="similarity">
    <text evidence="2">Belongs to the UDP-glucose/GDP-mannose dehydrogenase family.</text>
</comment>
<dbReference type="SMART" id="SM00984">
    <property type="entry name" value="UDPG_MGDP_dh_C"/>
    <property type="match status" value="1"/>
</dbReference>
<evidence type="ECO:0000256" key="4">
    <source>
        <dbReference type="ARBA" id="ARBA00023002"/>
    </source>
</evidence>
<dbReference type="EMBL" id="CAFBIX010000009">
    <property type="protein sequence ID" value="CAB4846720.1"/>
    <property type="molecule type" value="Genomic_DNA"/>
</dbReference>
<evidence type="ECO:0000313" key="13">
    <source>
        <dbReference type="EMBL" id="CAB4846720.1"/>
    </source>
</evidence>
<dbReference type="InterPro" id="IPR028357">
    <property type="entry name" value="UDPglc_DH_bac"/>
</dbReference>
<name>A0A6J7BMS9_9ZZZZ</name>
<dbReference type="EMBL" id="CAFBPK010000004">
    <property type="protein sequence ID" value="CAB5012388.1"/>
    <property type="molecule type" value="Genomic_DNA"/>
</dbReference>
<dbReference type="SUPFAM" id="SSF48179">
    <property type="entry name" value="6-phosphogluconate dehydrogenase C-terminal domain-like"/>
    <property type="match status" value="1"/>
</dbReference>
<dbReference type="InterPro" id="IPR036220">
    <property type="entry name" value="UDP-Glc/GDP-Man_DH_C_sf"/>
</dbReference>
<evidence type="ECO:0000256" key="2">
    <source>
        <dbReference type="ARBA" id="ARBA00006601"/>
    </source>
</evidence>
<dbReference type="InterPro" id="IPR014026">
    <property type="entry name" value="UDP-Glc/GDP-Man_DH_dimer"/>
</dbReference>
<dbReference type="EMBL" id="CAEZZD010000104">
    <property type="protein sequence ID" value="CAB4751592.1"/>
    <property type="molecule type" value="Genomic_DNA"/>
</dbReference>
<dbReference type="Pfam" id="PF03721">
    <property type="entry name" value="UDPG_MGDP_dh_N"/>
    <property type="match status" value="1"/>
</dbReference>
<dbReference type="EMBL" id="CAFBQG010000005">
    <property type="protein sequence ID" value="CAB5044142.1"/>
    <property type="molecule type" value="Genomic_DNA"/>
</dbReference>
<keyword evidence="5" id="KW-0520">NAD</keyword>
<dbReference type="Gene3D" id="1.20.5.100">
    <property type="entry name" value="Cytochrome c1, transmembrane anchor, C-terminal"/>
    <property type="match status" value="1"/>
</dbReference>
<accession>A0A6J7BMS9</accession>
<dbReference type="PANTHER" id="PTHR43750">
    <property type="entry name" value="UDP-GLUCOSE 6-DEHYDROGENASE TUAD"/>
    <property type="match status" value="1"/>
</dbReference>
<evidence type="ECO:0000313" key="14">
    <source>
        <dbReference type="EMBL" id="CAB5012388.1"/>
    </source>
</evidence>
<dbReference type="AlphaFoldDB" id="A0A6J7BMS9"/>
<dbReference type="GO" id="GO:0006065">
    <property type="term" value="P:UDP-glucuronate biosynthetic process"/>
    <property type="evidence" value="ECO:0007669"/>
    <property type="project" value="UniProtKB-UniPathway"/>
</dbReference>
<dbReference type="GO" id="GO:0000271">
    <property type="term" value="P:polysaccharide biosynthetic process"/>
    <property type="evidence" value="ECO:0007669"/>
    <property type="project" value="InterPro"/>
</dbReference>
<dbReference type="Gene3D" id="3.40.50.720">
    <property type="entry name" value="NAD(P)-binding Rossmann-like Domain"/>
    <property type="match status" value="2"/>
</dbReference>
<evidence type="ECO:0000259" key="7">
    <source>
        <dbReference type="SMART" id="SM00984"/>
    </source>
</evidence>
<sequence>MSKIAVIGTGYVGLTTSIGLASLGHEVIGYDIDSAKVEMLKAGKLPIHEPGLDVILAAVLKSKNLQATSDLALAVSNADFIFTCVPTPQDEDGSADLSYVIAASKAMKDLLKPGAVVVTKSTVPVGSAQRVEAAIGRSDINVASNPEFLREGAAVQDFEHPDRIVVGARSTEVAQSVMDLYSKIDCPKVLTSQPAAELIKYASNSFLAIKLSFVNDVAALCDAAGADPGEVMNGMGLDTRIGNRFLEPGPGWGGSCFPKDTRALASIADSFGLQIPLINAAIASNEMAHKRVADRVMNALGGSLVGKTIAVLGLTFKADTDDTRESPAIAVIERLIGRGGKVVAFDPMINQYELSGLSVVTSPVVAATGAHALVVLTEWAEFKAIDAKQIIDAMSGTVVVDTRNVLNQKIWQDAGATFPNTSATKAV</sequence>
<dbReference type="InterPro" id="IPR017476">
    <property type="entry name" value="UDP-Glc/GDP-Man"/>
</dbReference>
<dbReference type="Pfam" id="PF03720">
    <property type="entry name" value="UDPG_MGDP_dh_C"/>
    <property type="match status" value="1"/>
</dbReference>
<dbReference type="EMBL" id="CAFAAO010000002">
    <property type="protein sequence ID" value="CAB4795344.1"/>
    <property type="molecule type" value="Genomic_DNA"/>
</dbReference>
<evidence type="ECO:0000313" key="10">
    <source>
        <dbReference type="EMBL" id="CAB4698563.1"/>
    </source>
</evidence>